<reference evidence="1" key="1">
    <citation type="submission" date="2021-01" db="EMBL/GenBank/DDBJ databases">
        <authorList>
            <consortium name="Genoscope - CEA"/>
            <person name="William W."/>
        </authorList>
    </citation>
    <scope>NUCLEOTIDE SEQUENCE</scope>
</reference>
<sequence length="407" mass="47290">MEQLLAVNKFKVKLKLNVKIVITLVQIVMELQQRMYILLFKTGNICICQDSYYEQISTLSCQKCDLSCLTCKNSATYCLSSDTTYTRGFYFNTFSKQCKGIFQIIIINIACAIKCKECQTFSQCIECEDLTRYFEQDNMNCPYKDGYYENKLEKCALNVLLVMNYNIIDNQIFINVFVRKGFMIMVNQFVKNVLINVLHVMVKEIIVQVVILIEIEQINLLQKVVLVQVVFIKMKMKIMQIFIDCNNKQNVIQNIKLVTCSISKTSKRYSLSNNCTQVDYQKCSNHCKHNCLSCFSNLRNTPFFVIANLDSLKILLKIVNLAKINVKQARNPCQNVQFVKKVGYPYCIQCEYQCKTYIDSPLNCLIIKGDHINIPQCICPDGFYDDFINELYQFVIVYVKHVIQIVV</sequence>
<dbReference type="OrthoDB" id="410989at2759"/>
<evidence type="ECO:0000313" key="1">
    <source>
        <dbReference type="EMBL" id="CAD8130702.1"/>
    </source>
</evidence>
<organism evidence="1 2">
    <name type="scientific">Paramecium sonneborni</name>
    <dbReference type="NCBI Taxonomy" id="65129"/>
    <lineage>
        <taxon>Eukaryota</taxon>
        <taxon>Sar</taxon>
        <taxon>Alveolata</taxon>
        <taxon>Ciliophora</taxon>
        <taxon>Intramacronucleata</taxon>
        <taxon>Oligohymenophorea</taxon>
        <taxon>Peniculida</taxon>
        <taxon>Parameciidae</taxon>
        <taxon>Paramecium</taxon>
    </lineage>
</organism>
<gene>
    <name evidence="1" type="ORF">PSON_ATCC_30995.1.T3190002</name>
</gene>
<dbReference type="PANTHER" id="PTHR15332">
    <property type="entry name" value="PROPROTEIN CONVERTASE SUBTILISIN_KEXIN TYPE 5-LIKE"/>
    <property type="match status" value="1"/>
</dbReference>
<evidence type="ECO:0000313" key="2">
    <source>
        <dbReference type="Proteomes" id="UP000692954"/>
    </source>
</evidence>
<dbReference type="AlphaFoldDB" id="A0A8S1RTQ3"/>
<dbReference type="Proteomes" id="UP000692954">
    <property type="component" value="Unassembled WGS sequence"/>
</dbReference>
<proteinExistence type="predicted"/>
<comment type="caution">
    <text evidence="1">The sequence shown here is derived from an EMBL/GenBank/DDBJ whole genome shotgun (WGS) entry which is preliminary data.</text>
</comment>
<dbReference type="PANTHER" id="PTHR15332:SF175">
    <property type="entry name" value="PROPROTEIN CONVERTASE SUBTILISIN_KEXIN TYPE 5-LIKE"/>
    <property type="match status" value="1"/>
</dbReference>
<protein>
    <submittedName>
        <fullName evidence="1">Uncharacterized protein</fullName>
    </submittedName>
</protein>
<dbReference type="EMBL" id="CAJJDN010000319">
    <property type="protein sequence ID" value="CAD8130702.1"/>
    <property type="molecule type" value="Genomic_DNA"/>
</dbReference>
<accession>A0A8S1RTQ3</accession>
<keyword evidence="2" id="KW-1185">Reference proteome</keyword>
<name>A0A8S1RTQ3_9CILI</name>